<dbReference type="InterPro" id="IPR048287">
    <property type="entry name" value="TSPN-like_N"/>
</dbReference>
<gene>
    <name evidence="3" type="ORF">QE152_g27381</name>
</gene>
<dbReference type="Gene3D" id="2.60.120.200">
    <property type="match status" value="1"/>
</dbReference>
<organism evidence="3 4">
    <name type="scientific">Popillia japonica</name>
    <name type="common">Japanese beetle</name>
    <dbReference type="NCBI Taxonomy" id="7064"/>
    <lineage>
        <taxon>Eukaryota</taxon>
        <taxon>Metazoa</taxon>
        <taxon>Ecdysozoa</taxon>
        <taxon>Arthropoda</taxon>
        <taxon>Hexapoda</taxon>
        <taxon>Insecta</taxon>
        <taxon>Pterygota</taxon>
        <taxon>Neoptera</taxon>
        <taxon>Endopterygota</taxon>
        <taxon>Coleoptera</taxon>
        <taxon>Polyphaga</taxon>
        <taxon>Scarabaeiformia</taxon>
        <taxon>Scarabaeidae</taxon>
        <taxon>Rutelinae</taxon>
        <taxon>Popillia</taxon>
    </lineage>
</organism>
<dbReference type="SMART" id="SM00210">
    <property type="entry name" value="TSPN"/>
    <property type="match status" value="1"/>
</dbReference>
<name>A0AAW1JVM8_POPJA</name>
<evidence type="ECO:0000256" key="1">
    <source>
        <dbReference type="ARBA" id="ARBA00022737"/>
    </source>
</evidence>
<evidence type="ECO:0000313" key="3">
    <source>
        <dbReference type="EMBL" id="KAK9708165.1"/>
    </source>
</evidence>
<feature type="domain" description="Thrombospondin-like N-terminal" evidence="2">
    <location>
        <begin position="23"/>
        <end position="207"/>
    </location>
</feature>
<evidence type="ECO:0000259" key="2">
    <source>
        <dbReference type="SMART" id="SM00210"/>
    </source>
</evidence>
<dbReference type="AlphaFoldDB" id="A0AAW1JVM8"/>
<keyword evidence="1" id="KW-0677">Repeat</keyword>
<sequence length="214" mass="23681">MLPSKSLAARTEAAAPGCKCIEELDLLTAVKIPFEDSKTQYVDAEGSDGFPAIGFRTGSDVKMLWKAILPEKLFPEFSILIRARPRSHNGGYIFAVVNSYENIVQLGVKLSRTTANGMTSISLIYTEPGQLTTNTIANFTVNSFVHEWTRIALKVNEENVTLFLNCQESASVEVRRQQLELEFEPASTLYIAKAGSKIQDYYEVSVPPIGVVRI</sequence>
<dbReference type="Proteomes" id="UP001458880">
    <property type="component" value="Unassembled WGS sequence"/>
</dbReference>
<proteinExistence type="predicted"/>
<accession>A0AAW1JVM8</accession>
<dbReference type="InterPro" id="IPR013320">
    <property type="entry name" value="ConA-like_dom_sf"/>
</dbReference>
<dbReference type="SUPFAM" id="SSF49899">
    <property type="entry name" value="Concanavalin A-like lectins/glucanases"/>
    <property type="match status" value="1"/>
</dbReference>
<protein>
    <recommendedName>
        <fullName evidence="2">Thrombospondin-like N-terminal domain-containing protein</fullName>
    </recommendedName>
</protein>
<evidence type="ECO:0000313" key="4">
    <source>
        <dbReference type="Proteomes" id="UP001458880"/>
    </source>
</evidence>
<reference evidence="3 4" key="1">
    <citation type="journal article" date="2024" name="BMC Genomics">
        <title>De novo assembly and annotation of Popillia japonica's genome with initial clues to its potential as an invasive pest.</title>
        <authorList>
            <person name="Cucini C."/>
            <person name="Boschi S."/>
            <person name="Funari R."/>
            <person name="Cardaioli E."/>
            <person name="Iannotti N."/>
            <person name="Marturano G."/>
            <person name="Paoli F."/>
            <person name="Bruttini M."/>
            <person name="Carapelli A."/>
            <person name="Frati F."/>
            <person name="Nardi F."/>
        </authorList>
    </citation>
    <scope>NUCLEOTIDE SEQUENCE [LARGE SCALE GENOMIC DNA]</scope>
    <source>
        <strain evidence="3">DMR45628</strain>
    </source>
</reference>
<keyword evidence="4" id="KW-1185">Reference proteome</keyword>
<dbReference type="EMBL" id="JASPKY010000335">
    <property type="protein sequence ID" value="KAK9708165.1"/>
    <property type="molecule type" value="Genomic_DNA"/>
</dbReference>
<comment type="caution">
    <text evidence="3">The sequence shown here is derived from an EMBL/GenBank/DDBJ whole genome shotgun (WGS) entry which is preliminary data.</text>
</comment>